<keyword evidence="2" id="KW-0614">Plasmid</keyword>
<protein>
    <recommendedName>
        <fullName evidence="3">PRTRC system protein E</fullName>
    </recommendedName>
</protein>
<dbReference type="InterPro" id="IPR022273">
    <property type="entry name" value="PRTRC_protein-E"/>
</dbReference>
<geneLocation type="plasmid" evidence="2">
    <name>pQBR55</name>
</geneLocation>
<evidence type="ECO:0008006" key="3">
    <source>
        <dbReference type="Google" id="ProtNLM"/>
    </source>
</evidence>
<dbReference type="NCBIfam" id="TIGR03741">
    <property type="entry name" value="PRTRC_E"/>
    <property type="match status" value="1"/>
</dbReference>
<evidence type="ECO:0000313" key="2">
    <source>
        <dbReference type="EMBL" id="CEK42573.1"/>
    </source>
</evidence>
<accession>A0A0G4E6D3</accession>
<organism evidence="2">
    <name type="scientific">Pseudomonas fluorescens (strain SBW25)</name>
    <dbReference type="NCBI Taxonomy" id="216595"/>
    <lineage>
        <taxon>Bacteria</taxon>
        <taxon>Pseudomonadati</taxon>
        <taxon>Pseudomonadota</taxon>
        <taxon>Gammaproteobacteria</taxon>
        <taxon>Pseudomonadales</taxon>
        <taxon>Pseudomonadaceae</taxon>
        <taxon>Pseudomonas</taxon>
    </lineage>
</organism>
<reference evidence="2" key="2">
    <citation type="submission" date="2015-06" db="EMBL/GenBank/DDBJ databases">
        <title>Environmentally co-occuring mercury resistance plasmids are genetically and phenotypically diverse and confer variable context-dependent fitness effects.</title>
        <authorList>
            <person name="Hall J.P.J."/>
            <person name="Harrison E."/>
            <person name="Lilley A.K."/>
            <person name="Paterson S."/>
            <person name="Spiers A.J."/>
            <person name="Brockhurst M.A."/>
        </authorList>
    </citation>
    <scope>NUCLEOTIDE SEQUENCE [LARGE SCALE GENOMIC DNA]</scope>
    <source>
        <strain evidence="2">SBW25</strain>
        <plasmid evidence="2">pQBR55</plasmid>
    </source>
</reference>
<feature type="compositionally biased region" description="Acidic residues" evidence="1">
    <location>
        <begin position="120"/>
        <end position="131"/>
    </location>
</feature>
<reference evidence="2" key="1">
    <citation type="submission" date="2014-12" db="EMBL/GenBank/DDBJ databases">
        <authorList>
            <person name="Hall J."/>
        </authorList>
    </citation>
    <scope>NUCLEOTIDE SEQUENCE [LARGE SCALE GENOMIC DNA]</scope>
    <source>
        <strain evidence="2">SBW25</strain>
        <plasmid evidence="2">pQBR55</plasmid>
    </source>
</reference>
<sequence length="159" mass="16606">MNQTFLQSVGAVLTNGLKATVELQGVGEGRIKLVYTPDIGATPDNATESLMKLRAAIAKPLVVTGSPLEVEEAFALLVVEKSAVVKRGLSALDDIERIAEAAVAEAKATRPKPPSTQDTNVEEEEEEEIGEDPAISPTAAPAQPNLTPAATTGLKASEF</sequence>
<dbReference type="AlphaFoldDB" id="A0A0G4E6D3"/>
<proteinExistence type="predicted"/>
<feature type="region of interest" description="Disordered" evidence="1">
    <location>
        <begin position="104"/>
        <end position="159"/>
    </location>
</feature>
<name>A0A0G4E6D3_PSEFS</name>
<dbReference type="EMBL" id="LN713927">
    <property type="protein sequence ID" value="CEK42573.1"/>
    <property type="molecule type" value="Genomic_DNA"/>
</dbReference>
<evidence type="ECO:0000256" key="1">
    <source>
        <dbReference type="SAM" id="MobiDB-lite"/>
    </source>
</evidence>
<gene>
    <name evidence="2" type="ORF">PQBR55_0194</name>
</gene>